<dbReference type="InterPro" id="IPR005162">
    <property type="entry name" value="Retrotrans_gag_dom"/>
</dbReference>
<feature type="compositionally biased region" description="Acidic residues" evidence="1">
    <location>
        <begin position="105"/>
        <end position="130"/>
    </location>
</feature>
<reference evidence="3" key="1">
    <citation type="journal article" date="2022" name="Int. J. Mol. Sci.">
        <title>Draft Genome of Tanacetum Coccineum: Genomic Comparison of Closely Related Tanacetum-Family Plants.</title>
        <authorList>
            <person name="Yamashiro T."/>
            <person name="Shiraishi A."/>
            <person name="Nakayama K."/>
            <person name="Satake H."/>
        </authorList>
    </citation>
    <scope>NUCLEOTIDE SEQUENCE</scope>
</reference>
<protein>
    <submittedName>
        <fullName evidence="3">Reverse transcriptase domain-containing protein</fullName>
    </submittedName>
</protein>
<feature type="region of interest" description="Disordered" evidence="1">
    <location>
        <begin position="1"/>
        <end position="36"/>
    </location>
</feature>
<accession>A0ABQ5CYQ8</accession>
<keyword evidence="4" id="KW-1185">Reference proteome</keyword>
<feature type="compositionally biased region" description="Pro residues" evidence="1">
    <location>
        <begin position="16"/>
        <end position="33"/>
    </location>
</feature>
<gene>
    <name evidence="3" type="ORF">Tco_0922620</name>
</gene>
<keyword evidence="3" id="KW-0808">Transferase</keyword>
<evidence type="ECO:0000313" key="4">
    <source>
        <dbReference type="Proteomes" id="UP001151760"/>
    </source>
</evidence>
<sequence>MSSDSALSGSPEAAPQAPPSPDYVPGPEHPPSPDYVLVPEYSEFLVPSDNDILIEYQPLPADASRTALSPGYIANSDLNEDLEVDPKDDPEEDPADYPADGGGKEEEEFSGDDDEEEASEEEDDDEEEEEHLAPTDSSAIPIDDPVPSAKETEAFETDESAPTPPSPRLRRARISVRPQTPMSTATEALIAAVAAALPSSSPLPSPLTPLSSPLPYIPSPPLPLLSPPTHTSPTYAEAPLGYRAAMIRSRAASPLPLHAPSSPLEVVPKADVPPRKRLCLIAPTPRFEVGESSTAVAARQPRLDVTHTTDYGFVDVVDAILGRHMSREVGKGITDVWDDMVGDMEETTPTTLEAVNQRVADLATTLPQDTHEFYVRFEDAQDDRAFLRAQINMICRDRRYFNTMALAFEREAMYAHRAWAGSEDRSAAIEAHKIPPKRTTTLMSDAAIKALVARSVADLLAEHEANRSRNRDDNHDSGTGSRRIERATLGNQVKYTACSLLGNALMWWNSHVKTVGHGTAYGIPWKTLMKMMTDKYCLRGEIKKLEIEIWNLKVKGTNVESYTQHFQELALLCGRMFSKVSNMVEKYVDKRPNMIQGSVMASKPNIIQDAIEFAIKLVD</sequence>
<reference evidence="3" key="2">
    <citation type="submission" date="2022-01" db="EMBL/GenBank/DDBJ databases">
        <authorList>
            <person name="Yamashiro T."/>
            <person name="Shiraishi A."/>
            <person name="Satake H."/>
            <person name="Nakayama K."/>
        </authorList>
    </citation>
    <scope>NUCLEOTIDE SEQUENCE</scope>
</reference>
<feature type="region of interest" description="Disordered" evidence="1">
    <location>
        <begin position="65"/>
        <end position="178"/>
    </location>
</feature>
<proteinExistence type="predicted"/>
<dbReference type="EMBL" id="BQNB010014772">
    <property type="protein sequence ID" value="GJT32201.1"/>
    <property type="molecule type" value="Genomic_DNA"/>
</dbReference>
<feature type="region of interest" description="Disordered" evidence="1">
    <location>
        <begin position="463"/>
        <end position="483"/>
    </location>
</feature>
<feature type="domain" description="Retrotransposon gag" evidence="2">
    <location>
        <begin position="495"/>
        <end position="580"/>
    </location>
</feature>
<keyword evidence="3" id="KW-0695">RNA-directed DNA polymerase</keyword>
<keyword evidence="3" id="KW-0548">Nucleotidyltransferase</keyword>
<dbReference type="Pfam" id="PF03732">
    <property type="entry name" value="Retrotrans_gag"/>
    <property type="match status" value="1"/>
</dbReference>
<feature type="compositionally biased region" description="Acidic residues" evidence="1">
    <location>
        <begin position="78"/>
        <end position="95"/>
    </location>
</feature>
<evidence type="ECO:0000256" key="1">
    <source>
        <dbReference type="SAM" id="MobiDB-lite"/>
    </source>
</evidence>
<name>A0ABQ5CYQ8_9ASTR</name>
<organism evidence="3 4">
    <name type="scientific">Tanacetum coccineum</name>
    <dbReference type="NCBI Taxonomy" id="301880"/>
    <lineage>
        <taxon>Eukaryota</taxon>
        <taxon>Viridiplantae</taxon>
        <taxon>Streptophyta</taxon>
        <taxon>Embryophyta</taxon>
        <taxon>Tracheophyta</taxon>
        <taxon>Spermatophyta</taxon>
        <taxon>Magnoliopsida</taxon>
        <taxon>eudicotyledons</taxon>
        <taxon>Gunneridae</taxon>
        <taxon>Pentapetalae</taxon>
        <taxon>asterids</taxon>
        <taxon>campanulids</taxon>
        <taxon>Asterales</taxon>
        <taxon>Asteraceae</taxon>
        <taxon>Asteroideae</taxon>
        <taxon>Anthemideae</taxon>
        <taxon>Anthemidinae</taxon>
        <taxon>Tanacetum</taxon>
    </lineage>
</organism>
<dbReference type="GO" id="GO:0003964">
    <property type="term" value="F:RNA-directed DNA polymerase activity"/>
    <property type="evidence" value="ECO:0007669"/>
    <property type="project" value="UniProtKB-KW"/>
</dbReference>
<evidence type="ECO:0000259" key="2">
    <source>
        <dbReference type="Pfam" id="PF03732"/>
    </source>
</evidence>
<evidence type="ECO:0000313" key="3">
    <source>
        <dbReference type="EMBL" id="GJT32201.1"/>
    </source>
</evidence>
<dbReference type="Proteomes" id="UP001151760">
    <property type="component" value="Unassembled WGS sequence"/>
</dbReference>
<comment type="caution">
    <text evidence="3">The sequence shown here is derived from an EMBL/GenBank/DDBJ whole genome shotgun (WGS) entry which is preliminary data.</text>
</comment>